<evidence type="ECO:0000313" key="3">
    <source>
        <dbReference type="Proteomes" id="UP001211065"/>
    </source>
</evidence>
<dbReference type="EMBL" id="JADGJW010000503">
    <property type="protein sequence ID" value="KAJ3216025.1"/>
    <property type="molecule type" value="Genomic_DNA"/>
</dbReference>
<proteinExistence type="predicted"/>
<comment type="caution">
    <text evidence="2">The sequence shown here is derived from an EMBL/GenBank/DDBJ whole genome shotgun (WGS) entry which is preliminary data.</text>
</comment>
<dbReference type="PANTHER" id="PTHR39218">
    <property type="entry name" value="OXIDOREDUCTASE 14 KDA SUBUNIT, PUTATIVE (AFU_ORTHOLOGUE AFUA_1G12110)-RELATED"/>
    <property type="match status" value="1"/>
</dbReference>
<keyword evidence="1" id="KW-1133">Transmembrane helix</keyword>
<evidence type="ECO:0000313" key="2">
    <source>
        <dbReference type="EMBL" id="KAJ3216025.1"/>
    </source>
</evidence>
<dbReference type="Proteomes" id="UP001211065">
    <property type="component" value="Unassembled WGS sequence"/>
</dbReference>
<evidence type="ECO:0000256" key="1">
    <source>
        <dbReference type="SAM" id="Phobius"/>
    </source>
</evidence>
<reference evidence="2" key="1">
    <citation type="submission" date="2020-05" db="EMBL/GenBank/DDBJ databases">
        <title>Phylogenomic resolution of chytrid fungi.</title>
        <authorList>
            <person name="Stajich J.E."/>
            <person name="Amses K."/>
            <person name="Simmons R."/>
            <person name="Seto K."/>
            <person name="Myers J."/>
            <person name="Bonds A."/>
            <person name="Quandt C.A."/>
            <person name="Barry K."/>
            <person name="Liu P."/>
            <person name="Grigoriev I."/>
            <person name="Longcore J.E."/>
            <person name="James T.Y."/>
        </authorList>
    </citation>
    <scope>NUCLEOTIDE SEQUENCE</scope>
    <source>
        <strain evidence="2">JEL0476</strain>
    </source>
</reference>
<keyword evidence="1" id="KW-0472">Membrane</keyword>
<organism evidence="2 3">
    <name type="scientific">Clydaea vesicula</name>
    <dbReference type="NCBI Taxonomy" id="447962"/>
    <lineage>
        <taxon>Eukaryota</taxon>
        <taxon>Fungi</taxon>
        <taxon>Fungi incertae sedis</taxon>
        <taxon>Chytridiomycota</taxon>
        <taxon>Chytridiomycota incertae sedis</taxon>
        <taxon>Chytridiomycetes</taxon>
        <taxon>Lobulomycetales</taxon>
        <taxon>Lobulomycetaceae</taxon>
        <taxon>Clydaea</taxon>
    </lineage>
</organism>
<keyword evidence="1" id="KW-0812">Transmembrane</keyword>
<dbReference type="PANTHER" id="PTHR39218:SF1">
    <property type="entry name" value="OXIDOREDUCTASE 14 KDA SUBUNIT, PUTATIVE (AFU_ORTHOLOGUE AFUA_1G12110)-RELATED"/>
    <property type="match status" value="1"/>
</dbReference>
<name>A0AAD5TXZ3_9FUNG</name>
<feature type="transmembrane region" description="Helical" evidence="1">
    <location>
        <begin position="26"/>
        <end position="43"/>
    </location>
</feature>
<gene>
    <name evidence="2" type="ORF">HK099_006095</name>
</gene>
<accession>A0AAD5TXZ3</accession>
<dbReference type="AlphaFoldDB" id="A0AAD5TXZ3"/>
<keyword evidence="3" id="KW-1185">Reference proteome</keyword>
<sequence length="104" mass="12170">MLLTYPNKTTYEAINGTEQKIPYVRMATWGAVGVFTIAFAMGLQRRPIYDKPYQHVIGGLIYAGIGYKVHFWQMGNLNKLEKNRDRLVKRRMMRLLAEQEKETM</sequence>
<protein>
    <submittedName>
        <fullName evidence="2">Uncharacterized protein</fullName>
    </submittedName>
</protein>